<dbReference type="RefSeq" id="WP_093726040.1">
    <property type="nucleotide sequence ID" value="NZ_FMZB01000002.1"/>
</dbReference>
<dbReference type="STRING" id="361279.SAMN05421663_102191"/>
<evidence type="ECO:0000313" key="2">
    <source>
        <dbReference type="Proteomes" id="UP000198666"/>
    </source>
</evidence>
<keyword evidence="2" id="KW-1185">Reference proteome</keyword>
<protein>
    <recommendedName>
        <fullName evidence="3">DUF5081 domain-containing protein</fullName>
    </recommendedName>
</protein>
<proteinExistence type="predicted"/>
<dbReference type="Pfam" id="PF16887">
    <property type="entry name" value="DUF5081"/>
    <property type="match status" value="1"/>
</dbReference>
<dbReference type="EMBL" id="FMZB01000002">
    <property type="protein sequence ID" value="SDC36185.1"/>
    <property type="molecule type" value="Genomic_DNA"/>
</dbReference>
<evidence type="ECO:0008006" key="3">
    <source>
        <dbReference type="Google" id="ProtNLM"/>
    </source>
</evidence>
<dbReference type="Proteomes" id="UP000198666">
    <property type="component" value="Unassembled WGS sequence"/>
</dbReference>
<dbReference type="InterPro" id="IPR031682">
    <property type="entry name" value="EsaE"/>
</dbReference>
<accession>A0A1G6L0E0</accession>
<dbReference type="OrthoDB" id="2339813at2"/>
<dbReference type="AlphaFoldDB" id="A0A1G6L0E0"/>
<name>A0A1G6L0E0_9BACI</name>
<reference evidence="2" key="1">
    <citation type="submission" date="2016-10" db="EMBL/GenBank/DDBJ databases">
        <authorList>
            <person name="Varghese N."/>
            <person name="Submissions S."/>
        </authorList>
    </citation>
    <scope>NUCLEOTIDE SEQUENCE [LARGE SCALE GENOMIC DNA]</scope>
    <source>
        <strain evidence="2">DSM 21620</strain>
    </source>
</reference>
<gene>
    <name evidence="1" type="ORF">SAMN05421663_102191</name>
</gene>
<evidence type="ECO:0000313" key="1">
    <source>
        <dbReference type="EMBL" id="SDC36185.1"/>
    </source>
</evidence>
<organism evidence="1 2">
    <name type="scientific">Terribacillus halophilus</name>
    <dbReference type="NCBI Taxonomy" id="361279"/>
    <lineage>
        <taxon>Bacteria</taxon>
        <taxon>Bacillati</taxon>
        <taxon>Bacillota</taxon>
        <taxon>Bacilli</taxon>
        <taxon>Bacillales</taxon>
        <taxon>Bacillaceae</taxon>
        <taxon>Terribacillus</taxon>
    </lineage>
</organism>
<sequence>MNDSFQAAELYLLASSFGANILYGLPDKKLYQLQGEEPFRQAHERLIARGYLTDEGAFTDEGGFVVEVIRQYVLSKKYVQCNHFMFAFGEQDADNLVMLVEVEKETSYQLYLIEKPLVLQLLVERMPVMSREALPEEKEFLMKELDGDEKEYIQRIGVRDDFLSLDICHKTKEPRSLSNPDFLQSWIVLIEGDKLIMIDCLRKKFYHTSQHYFMKIIFDALDFPYRKKEGA</sequence>